<dbReference type="PROSITE" id="PS00061">
    <property type="entry name" value="ADH_SHORT"/>
    <property type="match status" value="1"/>
</dbReference>
<evidence type="ECO:0000313" key="3">
    <source>
        <dbReference type="EMBL" id="GGZ17142.1"/>
    </source>
</evidence>
<dbReference type="FunFam" id="3.40.50.720:FF:000084">
    <property type="entry name" value="Short-chain dehydrogenase reductase"/>
    <property type="match status" value="1"/>
</dbReference>
<name>A0A918PNF1_9SPHN</name>
<dbReference type="PRINTS" id="PR00080">
    <property type="entry name" value="SDRFAMILY"/>
</dbReference>
<dbReference type="PRINTS" id="PR00081">
    <property type="entry name" value="GDHRDH"/>
</dbReference>
<dbReference type="Pfam" id="PF13561">
    <property type="entry name" value="adh_short_C2"/>
    <property type="match status" value="1"/>
</dbReference>
<accession>A0A918PNF1</accession>
<proteinExistence type="inferred from homology"/>
<dbReference type="Proteomes" id="UP000648075">
    <property type="component" value="Unassembled WGS sequence"/>
</dbReference>
<keyword evidence="4" id="KW-1185">Reference proteome</keyword>
<protein>
    <submittedName>
        <fullName evidence="3">Dehydrogenase</fullName>
    </submittedName>
</protein>
<dbReference type="PANTHER" id="PTHR43639">
    <property type="entry name" value="OXIDOREDUCTASE, SHORT-CHAIN DEHYDROGENASE/REDUCTASE FAMILY (AFU_ORTHOLOGUE AFUA_5G02870)"/>
    <property type="match status" value="1"/>
</dbReference>
<dbReference type="AlphaFoldDB" id="A0A918PNF1"/>
<evidence type="ECO:0000256" key="2">
    <source>
        <dbReference type="ARBA" id="ARBA00023002"/>
    </source>
</evidence>
<dbReference type="SUPFAM" id="SSF51735">
    <property type="entry name" value="NAD(P)-binding Rossmann-fold domains"/>
    <property type="match status" value="1"/>
</dbReference>
<dbReference type="RefSeq" id="WP_189622542.1">
    <property type="nucleotide sequence ID" value="NZ_BMZA01000033.1"/>
</dbReference>
<comment type="similarity">
    <text evidence="1">Belongs to the short-chain dehydrogenases/reductases (SDR) family.</text>
</comment>
<evidence type="ECO:0000313" key="4">
    <source>
        <dbReference type="Proteomes" id="UP000648075"/>
    </source>
</evidence>
<reference evidence="3" key="2">
    <citation type="submission" date="2020-09" db="EMBL/GenBank/DDBJ databases">
        <authorList>
            <person name="Sun Q."/>
            <person name="Kim S."/>
        </authorList>
    </citation>
    <scope>NUCLEOTIDE SEQUENCE</scope>
    <source>
        <strain evidence="3">KCTC 32255</strain>
    </source>
</reference>
<dbReference type="InterPro" id="IPR002347">
    <property type="entry name" value="SDR_fam"/>
</dbReference>
<dbReference type="Gene3D" id="3.40.50.720">
    <property type="entry name" value="NAD(P)-binding Rossmann-like Domain"/>
    <property type="match status" value="1"/>
</dbReference>
<dbReference type="InterPro" id="IPR036291">
    <property type="entry name" value="NAD(P)-bd_dom_sf"/>
</dbReference>
<keyword evidence="2" id="KW-0560">Oxidoreductase</keyword>
<evidence type="ECO:0000256" key="1">
    <source>
        <dbReference type="ARBA" id="ARBA00006484"/>
    </source>
</evidence>
<dbReference type="GO" id="GO:0016491">
    <property type="term" value="F:oxidoreductase activity"/>
    <property type="evidence" value="ECO:0007669"/>
    <property type="project" value="UniProtKB-KW"/>
</dbReference>
<sequence>MANDEFGLKGKVAIVSGGGGPVGSPHEPSITNGRAAAVLLARAGAKVCVVARSLDLAEKTVEMIESEGGDAFAYAADVTRQDDCRSVVEMTLDRFGRLDCLDNNVGTSAHGDVTQISIEKWREVFSINVESMVMMCKYAIPAMITSGGGSIVNISSLRSIRPQNSTVYSVSKGAVNALTATLAADHGASGIRVNGIILGPVHTPAVAPMLTPERRQTRIDASLIKREGTGWDTGHLVRFLLSEQARFITGQNICLDGGISLIGPQR</sequence>
<dbReference type="EMBL" id="BMZA01000033">
    <property type="protein sequence ID" value="GGZ17142.1"/>
    <property type="molecule type" value="Genomic_DNA"/>
</dbReference>
<dbReference type="CDD" id="cd05233">
    <property type="entry name" value="SDR_c"/>
    <property type="match status" value="1"/>
</dbReference>
<gene>
    <name evidence="3" type="ORF">GCM10011614_34610</name>
</gene>
<comment type="caution">
    <text evidence="3">The sequence shown here is derived from an EMBL/GenBank/DDBJ whole genome shotgun (WGS) entry which is preliminary data.</text>
</comment>
<dbReference type="PANTHER" id="PTHR43639:SF1">
    <property type="entry name" value="SHORT-CHAIN DEHYDROGENASE_REDUCTASE FAMILY PROTEIN"/>
    <property type="match status" value="1"/>
</dbReference>
<organism evidence="3 4">
    <name type="scientific">Novosphingobium colocasiae</name>
    <dbReference type="NCBI Taxonomy" id="1256513"/>
    <lineage>
        <taxon>Bacteria</taxon>
        <taxon>Pseudomonadati</taxon>
        <taxon>Pseudomonadota</taxon>
        <taxon>Alphaproteobacteria</taxon>
        <taxon>Sphingomonadales</taxon>
        <taxon>Sphingomonadaceae</taxon>
        <taxon>Novosphingobium</taxon>
    </lineage>
</organism>
<reference evidence="3" key="1">
    <citation type="journal article" date="2014" name="Int. J. Syst. Evol. Microbiol.">
        <title>Complete genome sequence of Corynebacterium casei LMG S-19264T (=DSM 44701T), isolated from a smear-ripened cheese.</title>
        <authorList>
            <consortium name="US DOE Joint Genome Institute (JGI-PGF)"/>
            <person name="Walter F."/>
            <person name="Albersmeier A."/>
            <person name="Kalinowski J."/>
            <person name="Ruckert C."/>
        </authorList>
    </citation>
    <scope>NUCLEOTIDE SEQUENCE</scope>
    <source>
        <strain evidence="3">KCTC 32255</strain>
    </source>
</reference>
<dbReference type="InterPro" id="IPR020904">
    <property type="entry name" value="Sc_DH/Rdtase_CS"/>
</dbReference>